<proteinExistence type="predicted"/>
<dbReference type="OrthoDB" id="3530368at2759"/>
<name>A0A1L7XBH6_9HELO</name>
<organism evidence="1 2">
    <name type="scientific">Phialocephala subalpina</name>
    <dbReference type="NCBI Taxonomy" id="576137"/>
    <lineage>
        <taxon>Eukaryota</taxon>
        <taxon>Fungi</taxon>
        <taxon>Dikarya</taxon>
        <taxon>Ascomycota</taxon>
        <taxon>Pezizomycotina</taxon>
        <taxon>Leotiomycetes</taxon>
        <taxon>Helotiales</taxon>
        <taxon>Mollisiaceae</taxon>
        <taxon>Phialocephala</taxon>
        <taxon>Phialocephala fortinii species complex</taxon>
    </lineage>
</organism>
<dbReference type="STRING" id="576137.A0A1L7XBH6"/>
<protein>
    <recommendedName>
        <fullName evidence="3">RRM domain-containing protein</fullName>
    </recommendedName>
</protein>
<dbReference type="Proteomes" id="UP000184330">
    <property type="component" value="Unassembled WGS sequence"/>
</dbReference>
<dbReference type="AlphaFoldDB" id="A0A1L7XBH6"/>
<dbReference type="EMBL" id="FJOG01000020">
    <property type="protein sequence ID" value="CZR62317.1"/>
    <property type="molecule type" value="Genomic_DNA"/>
</dbReference>
<evidence type="ECO:0000313" key="2">
    <source>
        <dbReference type="Proteomes" id="UP000184330"/>
    </source>
</evidence>
<evidence type="ECO:0000313" key="1">
    <source>
        <dbReference type="EMBL" id="CZR62317.1"/>
    </source>
</evidence>
<accession>A0A1L7XBH6</accession>
<evidence type="ECO:0008006" key="3">
    <source>
        <dbReference type="Google" id="ProtNLM"/>
    </source>
</evidence>
<sequence length="467" mass="52479">MAPSERSARERNASQHPLDLQQAYSQIYQSLRDMEPEPVGNRQSSNNTFWNIQTMQPVSSRQAGPDEERPLPPADQSLNDKVLRFLCVLQLEADKNGFGRALSILELLKALINQPNFDPSNYPFRNLAAAARQASDQYRELPALHFLNRSNWIDIKDSVAVAAGRRSSSLSATAPSFTPSQVKGIAMQREFSRHELLAARYQVVSTHHPQAVQPQFAIANSVPRATAIVPVRKFKPSRQRMGQERSISPESRRRAQALGMTINPKYKGDMNAFQLRNANTPSWLSSAVRIEGLPEDVEACEIFAAVCEGPVFSLSISGKELPKYPTAAANLTFMTARAARAFIARGNYGMGLWIRGHHLRIWENRNRVLEFDDETLGTSRVLQIIGPARVLSAAEVMHLFHRDITFKEVGVQEWTMGGGMVAVIVEFESILGQSRQARWCFDCNYRTLNERNQCELSYLPDPCDRIP</sequence>
<gene>
    <name evidence="1" type="ORF">PAC_12214</name>
</gene>
<keyword evidence="2" id="KW-1185">Reference proteome</keyword>
<reference evidence="1 2" key="1">
    <citation type="submission" date="2016-03" db="EMBL/GenBank/DDBJ databases">
        <authorList>
            <person name="Ploux O."/>
        </authorList>
    </citation>
    <scope>NUCLEOTIDE SEQUENCE [LARGE SCALE GENOMIC DNA]</scope>
    <source>
        <strain evidence="1 2">UAMH 11012</strain>
    </source>
</reference>